<name>A0A7W8HCF4_9FIRM</name>
<dbReference type="InterPro" id="IPR003812">
    <property type="entry name" value="Fido"/>
</dbReference>
<dbReference type="Gene3D" id="1.10.3290.10">
    <property type="entry name" value="Fido-like domain"/>
    <property type="match status" value="1"/>
</dbReference>
<feature type="domain" description="Fido" evidence="1">
    <location>
        <begin position="25"/>
        <end position="157"/>
    </location>
</feature>
<reference evidence="2 3" key="1">
    <citation type="submission" date="2020-08" db="EMBL/GenBank/DDBJ databases">
        <title>Genomic Encyclopedia of Type Strains, Phase IV (KMG-IV): sequencing the most valuable type-strain genomes for metagenomic binning, comparative biology and taxonomic classification.</title>
        <authorList>
            <person name="Goeker M."/>
        </authorList>
    </citation>
    <scope>NUCLEOTIDE SEQUENCE [LARGE SCALE GENOMIC DNA]</scope>
    <source>
        <strain evidence="2 3">DSM 106146</strain>
    </source>
</reference>
<dbReference type="InterPro" id="IPR036597">
    <property type="entry name" value="Fido-like_dom_sf"/>
</dbReference>
<sequence length="163" mass="18469">MSQLKDYLEIIDFQQKEFLKQESPMNADHIKELYKEIAKEQAPAWRIHDLPPVPGNRFPSPRDIPHLMEHFASQIQYSKGALHPVELGAMAYKRIVDIAPFDADNEKLAQAVMNQLLSGAGYPVLSLPLCDQEGYDEALLSSRLKKDMDIFSEFAAKILAKSI</sequence>
<dbReference type="Pfam" id="PF02661">
    <property type="entry name" value="Fic"/>
    <property type="match status" value="1"/>
</dbReference>
<dbReference type="PROSITE" id="PS51459">
    <property type="entry name" value="FIDO"/>
    <property type="match status" value="1"/>
</dbReference>
<gene>
    <name evidence="2" type="ORF">HNP82_002261</name>
</gene>
<comment type="caution">
    <text evidence="2">The sequence shown here is derived from an EMBL/GenBank/DDBJ whole genome shotgun (WGS) entry which is preliminary data.</text>
</comment>
<evidence type="ECO:0000313" key="2">
    <source>
        <dbReference type="EMBL" id="MBB5265122.1"/>
    </source>
</evidence>
<accession>A0A7W8HCF4</accession>
<dbReference type="SUPFAM" id="SSF140931">
    <property type="entry name" value="Fic-like"/>
    <property type="match status" value="1"/>
</dbReference>
<dbReference type="AlphaFoldDB" id="A0A7W8HCF4"/>
<dbReference type="Proteomes" id="UP000543642">
    <property type="component" value="Unassembled WGS sequence"/>
</dbReference>
<evidence type="ECO:0000313" key="3">
    <source>
        <dbReference type="Proteomes" id="UP000543642"/>
    </source>
</evidence>
<protein>
    <submittedName>
        <fullName evidence="2">Fic family protein</fullName>
    </submittedName>
</protein>
<dbReference type="EMBL" id="JACHFW010000009">
    <property type="protein sequence ID" value="MBB5265122.1"/>
    <property type="molecule type" value="Genomic_DNA"/>
</dbReference>
<organism evidence="2 3">
    <name type="scientific">Catenibacillus scindens</name>
    <dbReference type="NCBI Taxonomy" id="673271"/>
    <lineage>
        <taxon>Bacteria</taxon>
        <taxon>Bacillati</taxon>
        <taxon>Bacillota</taxon>
        <taxon>Clostridia</taxon>
        <taxon>Lachnospirales</taxon>
        <taxon>Lachnospiraceae</taxon>
        <taxon>Catenibacillus</taxon>
    </lineage>
</organism>
<evidence type="ECO:0000259" key="1">
    <source>
        <dbReference type="PROSITE" id="PS51459"/>
    </source>
</evidence>
<proteinExistence type="predicted"/>
<keyword evidence="3" id="KW-1185">Reference proteome</keyword>
<dbReference type="RefSeq" id="WP_183774662.1">
    <property type="nucleotide sequence ID" value="NZ_JACHFW010000009.1"/>
</dbReference>